<evidence type="ECO:0000313" key="3">
    <source>
        <dbReference type="Proteomes" id="UP000324222"/>
    </source>
</evidence>
<feature type="compositionally biased region" description="Basic residues" evidence="1">
    <location>
        <begin position="27"/>
        <end position="39"/>
    </location>
</feature>
<name>A0A5B7CQV7_PORTR</name>
<dbReference type="GO" id="GO:0014808">
    <property type="term" value="P:release of sequestered calcium ion into cytosol by sarcoplasmic reticulum"/>
    <property type="evidence" value="ECO:0007669"/>
    <property type="project" value="TreeGrafter"/>
</dbReference>
<keyword evidence="2" id="KW-0675">Receptor</keyword>
<protein>
    <submittedName>
        <fullName evidence="2">Ryanodine receptor</fullName>
    </submittedName>
</protein>
<dbReference type="OrthoDB" id="300855at2759"/>
<dbReference type="GO" id="GO:0006941">
    <property type="term" value="P:striated muscle contraction"/>
    <property type="evidence" value="ECO:0007669"/>
    <property type="project" value="TreeGrafter"/>
</dbReference>
<dbReference type="GO" id="GO:0033017">
    <property type="term" value="C:sarcoplasmic reticulum membrane"/>
    <property type="evidence" value="ECO:0007669"/>
    <property type="project" value="TreeGrafter"/>
</dbReference>
<dbReference type="AlphaFoldDB" id="A0A5B7CQV7"/>
<evidence type="ECO:0000313" key="2">
    <source>
        <dbReference type="EMBL" id="MPC12207.1"/>
    </source>
</evidence>
<keyword evidence="3" id="KW-1185">Reference proteome</keyword>
<comment type="caution">
    <text evidence="2">The sequence shown here is derived from an EMBL/GenBank/DDBJ whole genome shotgun (WGS) entry which is preliminary data.</text>
</comment>
<feature type="region of interest" description="Disordered" evidence="1">
    <location>
        <begin position="1"/>
        <end position="43"/>
    </location>
</feature>
<proteinExistence type="predicted"/>
<dbReference type="Proteomes" id="UP000324222">
    <property type="component" value="Unassembled WGS sequence"/>
</dbReference>
<dbReference type="GO" id="GO:0005219">
    <property type="term" value="F:ryanodine-sensitive calcium-release channel activity"/>
    <property type="evidence" value="ECO:0007669"/>
    <property type="project" value="TreeGrafter"/>
</dbReference>
<sequence length="264" mass="29399">MTLIMPTTSSRNRQATAPDPLASTGGKVKKKKKRSGTKKTNKEKELASSLMVACLKRLLPVGLNLFAGREQEIVQHCKEKHLAKVAENEILDFVRTQLTLPDKYDPSDAMNWQHTLYSRLGGGRTPREDEEDKKLVPTVDDTVERIVAMAKVLYGLHIIDHPQTSKEVWRSVVSIQRKRAVIACFRQTSLHMMPRYLGIRGQQKIQDPAAPDTNSIYVVEPELSLLACPPTHPAPLLQALHTPQPQTSSTSFCASFATSYEACG</sequence>
<dbReference type="PANTHER" id="PTHR46399:SF8">
    <property type="entry name" value="B30.2_SPRY DOMAIN-CONTAINING PROTEIN"/>
    <property type="match status" value="1"/>
</dbReference>
<dbReference type="EMBL" id="VSRR010000203">
    <property type="protein sequence ID" value="MPC12207.1"/>
    <property type="molecule type" value="Genomic_DNA"/>
</dbReference>
<dbReference type="PANTHER" id="PTHR46399">
    <property type="entry name" value="B30.2/SPRY DOMAIN-CONTAINING PROTEIN"/>
    <property type="match status" value="1"/>
</dbReference>
<dbReference type="InterPro" id="IPR015925">
    <property type="entry name" value="Ryanodine_IP3_receptor"/>
</dbReference>
<organism evidence="2 3">
    <name type="scientific">Portunus trituberculatus</name>
    <name type="common">Swimming crab</name>
    <name type="synonym">Neptunus trituberculatus</name>
    <dbReference type="NCBI Taxonomy" id="210409"/>
    <lineage>
        <taxon>Eukaryota</taxon>
        <taxon>Metazoa</taxon>
        <taxon>Ecdysozoa</taxon>
        <taxon>Arthropoda</taxon>
        <taxon>Crustacea</taxon>
        <taxon>Multicrustacea</taxon>
        <taxon>Malacostraca</taxon>
        <taxon>Eumalacostraca</taxon>
        <taxon>Eucarida</taxon>
        <taxon>Decapoda</taxon>
        <taxon>Pleocyemata</taxon>
        <taxon>Brachyura</taxon>
        <taxon>Eubrachyura</taxon>
        <taxon>Portunoidea</taxon>
        <taxon>Portunidae</taxon>
        <taxon>Portuninae</taxon>
        <taxon>Portunus</taxon>
    </lineage>
</organism>
<dbReference type="GO" id="GO:0005790">
    <property type="term" value="C:smooth endoplasmic reticulum"/>
    <property type="evidence" value="ECO:0007669"/>
    <property type="project" value="TreeGrafter"/>
</dbReference>
<feature type="compositionally biased region" description="Polar residues" evidence="1">
    <location>
        <begin position="1"/>
        <end position="15"/>
    </location>
</feature>
<dbReference type="GO" id="GO:0034704">
    <property type="term" value="C:calcium channel complex"/>
    <property type="evidence" value="ECO:0007669"/>
    <property type="project" value="TreeGrafter"/>
</dbReference>
<dbReference type="GO" id="GO:0042383">
    <property type="term" value="C:sarcolemma"/>
    <property type="evidence" value="ECO:0007669"/>
    <property type="project" value="TreeGrafter"/>
</dbReference>
<accession>A0A5B7CQV7</accession>
<reference evidence="2 3" key="1">
    <citation type="submission" date="2019-05" db="EMBL/GenBank/DDBJ databases">
        <title>Another draft genome of Portunus trituberculatus and its Hox gene families provides insights of decapod evolution.</title>
        <authorList>
            <person name="Jeong J.-H."/>
            <person name="Song I."/>
            <person name="Kim S."/>
            <person name="Choi T."/>
            <person name="Kim D."/>
            <person name="Ryu S."/>
            <person name="Kim W."/>
        </authorList>
    </citation>
    <scope>NUCLEOTIDE SEQUENCE [LARGE SCALE GENOMIC DNA]</scope>
    <source>
        <tissue evidence="2">Muscle</tissue>
    </source>
</reference>
<evidence type="ECO:0000256" key="1">
    <source>
        <dbReference type="SAM" id="MobiDB-lite"/>
    </source>
</evidence>
<gene>
    <name evidence="2" type="primary">RyR_11</name>
    <name evidence="2" type="ORF">E2C01_004886</name>
</gene>
<dbReference type="GO" id="GO:0030018">
    <property type="term" value="C:Z disc"/>
    <property type="evidence" value="ECO:0007669"/>
    <property type="project" value="TreeGrafter"/>
</dbReference>